<name>A0AAW6LA24_RHOSG</name>
<accession>A0AAW6LA24</accession>
<protein>
    <submittedName>
        <fullName evidence="1">Uncharacterized protein</fullName>
    </submittedName>
</protein>
<comment type="caution">
    <text evidence="1">The sequence shown here is derived from an EMBL/GenBank/DDBJ whole genome shotgun (WGS) entry which is preliminary data.</text>
</comment>
<evidence type="ECO:0000313" key="1">
    <source>
        <dbReference type="EMBL" id="MDE8643908.1"/>
    </source>
</evidence>
<dbReference type="AlphaFoldDB" id="A0AAW6LA24"/>
<sequence length="77" mass="8708">MELGEFPPSGFRQHFRILYIQLADNVFSELYDSFALVTEIEANGSRIASIAFTDNKPALLQRSHELGYVDSLQSSVR</sequence>
<evidence type="ECO:0000313" key="2">
    <source>
        <dbReference type="Proteomes" id="UP001217325"/>
    </source>
</evidence>
<proteinExistence type="predicted"/>
<organism evidence="1 2">
    <name type="scientific">Rhodococcus qingshengii</name>
    <dbReference type="NCBI Taxonomy" id="334542"/>
    <lineage>
        <taxon>Bacteria</taxon>
        <taxon>Bacillati</taxon>
        <taxon>Actinomycetota</taxon>
        <taxon>Actinomycetes</taxon>
        <taxon>Mycobacteriales</taxon>
        <taxon>Nocardiaceae</taxon>
        <taxon>Rhodococcus</taxon>
        <taxon>Rhodococcus erythropolis group</taxon>
    </lineage>
</organism>
<reference evidence="1" key="1">
    <citation type="submission" date="2023-02" db="EMBL/GenBank/DDBJ databases">
        <title>A novel hydrolase synthesized by Rhodococcus erythropolis HQ is responsible for the detoxification of Zearalenone.</title>
        <authorList>
            <person name="Hu J."/>
            <person name="Xu J."/>
        </authorList>
    </citation>
    <scope>NUCLEOTIDE SEQUENCE</scope>
    <source>
        <strain evidence="1">HQ</strain>
    </source>
</reference>
<dbReference type="EMBL" id="JARDXE010000001">
    <property type="protein sequence ID" value="MDE8643908.1"/>
    <property type="molecule type" value="Genomic_DNA"/>
</dbReference>
<dbReference type="Proteomes" id="UP001217325">
    <property type="component" value="Unassembled WGS sequence"/>
</dbReference>
<gene>
    <name evidence="1" type="ORF">PXH69_03035</name>
</gene>